<dbReference type="RefSeq" id="YP_009276574.1">
    <property type="nucleotide sequence ID" value="NC_030942.1"/>
</dbReference>
<accession>A0A166XZQ8</accession>
<keyword evidence="2" id="KW-1185">Reference proteome</keyword>
<evidence type="ECO:0000313" key="2">
    <source>
        <dbReference type="Proteomes" id="UP000202279"/>
    </source>
</evidence>
<organism evidence="1 2">
    <name type="scientific">Gordonia phage BritBrat</name>
    <dbReference type="NCBI Taxonomy" id="1838064"/>
    <lineage>
        <taxon>Viruses</taxon>
        <taxon>Duplodnaviria</taxon>
        <taxon>Heunggongvirae</taxon>
        <taxon>Uroviricota</taxon>
        <taxon>Caudoviricetes</taxon>
        <taxon>Britbratvirus</taxon>
        <taxon>Britbratvirus britbrat</taxon>
    </lineage>
</organism>
<name>A0A166XZQ8_9CAUD</name>
<protein>
    <submittedName>
        <fullName evidence="1">Uncharacterized protein</fullName>
    </submittedName>
</protein>
<sequence length="67" mass="7446">MNSNSETNHECVAVAVIKGMPVQGIASDLYEVDTSRLFMLASDATRERYMQMARAVVDKYVSMIEGD</sequence>
<reference evidence="2" key="1">
    <citation type="submission" date="2016-03" db="EMBL/GenBank/DDBJ databases">
        <authorList>
            <person name="Ploux O."/>
        </authorList>
    </citation>
    <scope>NUCLEOTIDE SEQUENCE [LARGE SCALE GENOMIC DNA]</scope>
</reference>
<dbReference type="EMBL" id="KU998233">
    <property type="protein sequence ID" value="ANA85251.1"/>
    <property type="molecule type" value="Genomic_DNA"/>
</dbReference>
<gene>
    <name evidence="1" type="primary">47</name>
    <name evidence="1" type="ORF">PBI_BRITBRAT_47</name>
</gene>
<dbReference type="KEGG" id="vg:28802942"/>
<dbReference type="Proteomes" id="UP000202279">
    <property type="component" value="Segment"/>
</dbReference>
<proteinExistence type="predicted"/>
<dbReference type="GeneID" id="28802942"/>
<evidence type="ECO:0000313" key="1">
    <source>
        <dbReference type="EMBL" id="ANA85251.1"/>
    </source>
</evidence>